<comment type="caution">
    <text evidence="3">The sequence shown here is derived from an EMBL/GenBank/DDBJ whole genome shotgun (WGS) entry which is preliminary data.</text>
</comment>
<proteinExistence type="predicted"/>
<keyword evidence="4" id="KW-1185">Reference proteome</keyword>
<accession>A0A511B252</accession>
<dbReference type="OrthoDB" id="2870483at2"/>
<dbReference type="Pfam" id="PF14478">
    <property type="entry name" value="DUF4430"/>
    <property type="match status" value="1"/>
</dbReference>
<feature type="transmembrane region" description="Helical" evidence="1">
    <location>
        <begin position="7"/>
        <end position="25"/>
    </location>
</feature>
<evidence type="ECO:0000313" key="3">
    <source>
        <dbReference type="EMBL" id="GEK91897.1"/>
    </source>
</evidence>
<keyword evidence="1" id="KW-0472">Membrane</keyword>
<keyword evidence="1" id="KW-1133">Transmembrane helix</keyword>
<organism evidence="3 4">
    <name type="scientific">Alkalibacterium kapii</name>
    <dbReference type="NCBI Taxonomy" id="426704"/>
    <lineage>
        <taxon>Bacteria</taxon>
        <taxon>Bacillati</taxon>
        <taxon>Bacillota</taxon>
        <taxon>Bacilli</taxon>
        <taxon>Lactobacillales</taxon>
        <taxon>Carnobacteriaceae</taxon>
        <taxon>Alkalibacterium</taxon>
    </lineage>
</organism>
<dbReference type="RefSeq" id="WP_146924708.1">
    <property type="nucleotide sequence ID" value="NZ_BJUY01000022.1"/>
</dbReference>
<dbReference type="Proteomes" id="UP000321662">
    <property type="component" value="Unassembled WGS sequence"/>
</dbReference>
<dbReference type="EMBL" id="BJUY01000022">
    <property type="protein sequence ID" value="GEK91897.1"/>
    <property type="molecule type" value="Genomic_DNA"/>
</dbReference>
<gene>
    <name evidence="3" type="ORF">AKA01nite_15190</name>
</gene>
<keyword evidence="1" id="KW-0812">Transmembrane</keyword>
<protein>
    <recommendedName>
        <fullName evidence="2">Transcobalamin-like C-terminal domain-containing protein</fullName>
    </recommendedName>
</protein>
<sequence>MKKKSNIILTAIVAMVALIVIFWVVNEDNDSSVKSEDIKEVTVMIYANEEELANDTIEVNAEAALLEIMEDHYDMNVSDEGFVEAIEGVEQSVDDNKYWVYEANEEMVPESAEDFVPEDGDMISWELVPF</sequence>
<dbReference type="AlphaFoldDB" id="A0A511B252"/>
<name>A0A511B252_9LACT</name>
<feature type="domain" description="Transcobalamin-like C-terminal" evidence="2">
    <location>
        <begin position="64"/>
        <end position="127"/>
    </location>
</feature>
<dbReference type="InterPro" id="IPR027954">
    <property type="entry name" value="Transcobalamin-like_C"/>
</dbReference>
<dbReference type="Gene3D" id="2.170.130.30">
    <property type="match status" value="1"/>
</dbReference>
<reference evidence="3 4" key="1">
    <citation type="submission" date="2019-07" db="EMBL/GenBank/DDBJ databases">
        <title>Whole genome shotgun sequence of Alkalibacterium kapii NBRC 103247.</title>
        <authorList>
            <person name="Hosoyama A."/>
            <person name="Uohara A."/>
            <person name="Ohji S."/>
            <person name="Ichikawa N."/>
        </authorList>
    </citation>
    <scope>NUCLEOTIDE SEQUENCE [LARGE SCALE GENOMIC DNA]</scope>
    <source>
        <strain evidence="3 4">NBRC 103247</strain>
    </source>
</reference>
<evidence type="ECO:0000313" key="4">
    <source>
        <dbReference type="Proteomes" id="UP000321662"/>
    </source>
</evidence>
<evidence type="ECO:0000259" key="2">
    <source>
        <dbReference type="Pfam" id="PF14478"/>
    </source>
</evidence>
<evidence type="ECO:0000256" key="1">
    <source>
        <dbReference type="SAM" id="Phobius"/>
    </source>
</evidence>